<gene>
    <name evidence="2" type="ORF">G7Y89_g11729</name>
</gene>
<comment type="caution">
    <text evidence="2">The sequence shown here is derived from an EMBL/GenBank/DDBJ whole genome shotgun (WGS) entry which is preliminary data.</text>
</comment>
<evidence type="ECO:0000259" key="1">
    <source>
        <dbReference type="PROSITE" id="PS50181"/>
    </source>
</evidence>
<name>A0A8H4RAC5_9HELO</name>
<organism evidence="2 3">
    <name type="scientific">Cudoniella acicularis</name>
    <dbReference type="NCBI Taxonomy" id="354080"/>
    <lineage>
        <taxon>Eukaryota</taxon>
        <taxon>Fungi</taxon>
        <taxon>Dikarya</taxon>
        <taxon>Ascomycota</taxon>
        <taxon>Pezizomycotina</taxon>
        <taxon>Leotiomycetes</taxon>
        <taxon>Helotiales</taxon>
        <taxon>Tricladiaceae</taxon>
        <taxon>Cudoniella</taxon>
    </lineage>
</organism>
<dbReference type="EMBL" id="JAAMPI010001153">
    <property type="protein sequence ID" value="KAF4626435.1"/>
    <property type="molecule type" value="Genomic_DNA"/>
</dbReference>
<feature type="domain" description="F-box" evidence="1">
    <location>
        <begin position="1"/>
        <end position="36"/>
    </location>
</feature>
<dbReference type="OrthoDB" id="5279008at2759"/>
<dbReference type="Proteomes" id="UP000566819">
    <property type="component" value="Unassembled WGS sequence"/>
</dbReference>
<protein>
    <recommendedName>
        <fullName evidence="1">F-box domain-containing protein</fullName>
    </recommendedName>
</protein>
<reference evidence="2 3" key="1">
    <citation type="submission" date="2020-03" db="EMBL/GenBank/DDBJ databases">
        <title>Draft Genome Sequence of Cudoniella acicularis.</title>
        <authorList>
            <person name="Buettner E."/>
            <person name="Kellner H."/>
        </authorList>
    </citation>
    <scope>NUCLEOTIDE SEQUENCE [LARGE SCALE GENOMIC DNA]</scope>
    <source>
        <strain evidence="2 3">DSM 108380</strain>
    </source>
</reference>
<accession>A0A8H4RAC5</accession>
<sequence length="370" mass="42275">MRTLADLPSEVITLVAIELETEDFLNLRHTCRDLNSKSFSQFLGCYFKVRYHMLNRHSLQNLLEVSAHPVFGPSLHTLEICVDHLTEDPPDYEPGTWIEPGRWMFLAESDTAANVNEEAYKYCLEDQKRLGECGLDTTYLTRALINLSKCRAVYINDTHRPWGAASQKRQTGVRPTSSMGRVESIDYIKRTLKVVLAAIMASQVSLDLFEISPGFNRQAISPEMLPLWQDFHLRQPILQLTPFTSLSLMINPEPHTHSEAWAQDLLTFIGLFPALKELSLHFHPGDNHGRLGTLSTSLRLHCLRVLSITATECAEDDLATLFLNHKDTLREIYLDCVDIIEEKGSWTSLELMVEEQLSVENFSRPDFSWR</sequence>
<dbReference type="AlphaFoldDB" id="A0A8H4RAC5"/>
<evidence type="ECO:0000313" key="3">
    <source>
        <dbReference type="Proteomes" id="UP000566819"/>
    </source>
</evidence>
<keyword evidence="3" id="KW-1185">Reference proteome</keyword>
<dbReference type="InterPro" id="IPR001810">
    <property type="entry name" value="F-box_dom"/>
</dbReference>
<dbReference type="PROSITE" id="PS50181">
    <property type="entry name" value="FBOX"/>
    <property type="match status" value="1"/>
</dbReference>
<proteinExistence type="predicted"/>
<evidence type="ECO:0000313" key="2">
    <source>
        <dbReference type="EMBL" id="KAF4626435.1"/>
    </source>
</evidence>